<evidence type="ECO:0000259" key="1">
    <source>
        <dbReference type="Pfam" id="PF13439"/>
    </source>
</evidence>
<name>A0A3B0SKX9_9ZZZZ</name>
<sequence length="95" mass="10392">MISDVAYIAMHTSPLIQPGTGNAGGMNVYLDRLSRTMAERGVRVTVFTRRTDIDMPSETDVLPGYRVVQIEAGPSERLTIGEMQPFASEFADGVE</sequence>
<dbReference type="Gene3D" id="3.40.50.2000">
    <property type="entry name" value="Glycogen Phosphorylase B"/>
    <property type="match status" value="1"/>
</dbReference>
<reference evidence="2" key="1">
    <citation type="submission" date="2018-06" db="EMBL/GenBank/DDBJ databases">
        <authorList>
            <person name="Zhirakovskaya E."/>
        </authorList>
    </citation>
    <scope>NUCLEOTIDE SEQUENCE</scope>
</reference>
<gene>
    <name evidence="2" type="ORF">MNBD_ACTINO01-2544</name>
</gene>
<feature type="domain" description="Glycosyltransferase subfamily 4-like N-terminal" evidence="1">
    <location>
        <begin position="24"/>
        <end position="65"/>
    </location>
</feature>
<feature type="non-terminal residue" evidence="2">
    <location>
        <position position="95"/>
    </location>
</feature>
<dbReference type="EMBL" id="UOEI01000300">
    <property type="protein sequence ID" value="VAW01379.1"/>
    <property type="molecule type" value="Genomic_DNA"/>
</dbReference>
<proteinExistence type="predicted"/>
<organism evidence="2">
    <name type="scientific">hydrothermal vent metagenome</name>
    <dbReference type="NCBI Taxonomy" id="652676"/>
    <lineage>
        <taxon>unclassified sequences</taxon>
        <taxon>metagenomes</taxon>
        <taxon>ecological metagenomes</taxon>
    </lineage>
</organism>
<dbReference type="InterPro" id="IPR028098">
    <property type="entry name" value="Glyco_trans_4-like_N"/>
</dbReference>
<protein>
    <recommendedName>
        <fullName evidence="1">Glycosyltransferase subfamily 4-like N-terminal domain-containing protein</fullName>
    </recommendedName>
</protein>
<dbReference type="SUPFAM" id="SSF53756">
    <property type="entry name" value="UDP-Glycosyltransferase/glycogen phosphorylase"/>
    <property type="match status" value="1"/>
</dbReference>
<accession>A0A3B0SKX9</accession>
<dbReference type="AlphaFoldDB" id="A0A3B0SKX9"/>
<evidence type="ECO:0000313" key="2">
    <source>
        <dbReference type="EMBL" id="VAW01379.1"/>
    </source>
</evidence>
<dbReference type="Pfam" id="PF13439">
    <property type="entry name" value="Glyco_transf_4"/>
    <property type="match status" value="1"/>
</dbReference>